<sequence length="149" mass="18068">MKYNQSYNGKDFSGYLTYLEIIKNKLPQDLYNFVRDVNRHNFEKTSLHDSWLKEFKVKTDFEKRLSIIHLVLLGSYHDREFHLLFEDVEQYTLNQGLRDMSRDLITFEVGIEKNCYNEEQIVFRAYFSMEEEIEIYCNNIKIEEVIKRG</sequence>
<proteinExistence type="predicted"/>
<reference evidence="1" key="1">
    <citation type="journal article" date="2023" name="Front. Microbiol.">
        <title>Phylogeography and host specificity of Pasteurellaceae pathogenic to sea-farmed fish in the north-east Atlantic.</title>
        <authorList>
            <person name="Gulla S."/>
            <person name="Colquhoun D.J."/>
            <person name="Olsen A.B."/>
            <person name="Spilsberg B."/>
            <person name="Lagesen K."/>
            <person name="Aakesson C.P."/>
            <person name="Strom S."/>
            <person name="Manji F."/>
            <person name="Birkbeck T.H."/>
            <person name="Nilsen H.K."/>
        </authorList>
    </citation>
    <scope>NUCLEOTIDE SEQUENCE</scope>
    <source>
        <strain evidence="1">98B1</strain>
    </source>
</reference>
<protein>
    <submittedName>
        <fullName evidence="1">Uncharacterized protein</fullName>
    </submittedName>
</protein>
<dbReference type="AlphaFoldDB" id="A0AAJ6ND97"/>
<name>A0AAJ6ND97_9PAST</name>
<evidence type="ECO:0000313" key="2">
    <source>
        <dbReference type="Proteomes" id="UP001231736"/>
    </source>
</evidence>
<dbReference type="EMBL" id="JASAYT010000010">
    <property type="protein sequence ID" value="MDP8174699.1"/>
    <property type="molecule type" value="Genomic_DNA"/>
</dbReference>
<dbReference type="Proteomes" id="UP001231736">
    <property type="component" value="Unassembled WGS sequence"/>
</dbReference>
<organism evidence="1 2">
    <name type="scientific">Phocoenobacter skyensis</name>
    <dbReference type="NCBI Taxonomy" id="97481"/>
    <lineage>
        <taxon>Bacteria</taxon>
        <taxon>Pseudomonadati</taxon>
        <taxon>Pseudomonadota</taxon>
        <taxon>Gammaproteobacteria</taxon>
        <taxon>Pasteurellales</taxon>
        <taxon>Pasteurellaceae</taxon>
        <taxon>Phocoenobacter</taxon>
    </lineage>
</organism>
<evidence type="ECO:0000313" key="1">
    <source>
        <dbReference type="EMBL" id="MDP8174699.1"/>
    </source>
</evidence>
<accession>A0AAJ6ND97</accession>
<comment type="caution">
    <text evidence="1">The sequence shown here is derived from an EMBL/GenBank/DDBJ whole genome shotgun (WGS) entry which is preliminary data.</text>
</comment>
<gene>
    <name evidence="1" type="ORF">QJU97_04390</name>
</gene>
<dbReference type="RefSeq" id="WP_306376149.1">
    <property type="nucleotide sequence ID" value="NZ_JASAYT010000010.1"/>
</dbReference>